<dbReference type="GO" id="GO:0005524">
    <property type="term" value="F:ATP binding"/>
    <property type="evidence" value="ECO:0007669"/>
    <property type="project" value="UniProtKB-KW"/>
</dbReference>
<dbReference type="SUPFAM" id="SSF55785">
    <property type="entry name" value="PYP-like sensor domain (PAS domain)"/>
    <property type="match status" value="1"/>
</dbReference>
<dbReference type="Gene3D" id="3.30.450.20">
    <property type="entry name" value="PAS domain"/>
    <property type="match status" value="1"/>
</dbReference>
<dbReference type="InterPro" id="IPR003594">
    <property type="entry name" value="HATPase_dom"/>
</dbReference>
<name>A0A6I6AAU4_9PLAN</name>
<dbReference type="PRINTS" id="PR00344">
    <property type="entry name" value="BCTRLSENSOR"/>
</dbReference>
<keyword evidence="9" id="KW-0902">Two-component regulatory system</keyword>
<dbReference type="FunFam" id="1.10.287.130:FF:000038">
    <property type="entry name" value="Sensory transduction histidine kinase"/>
    <property type="match status" value="1"/>
</dbReference>
<feature type="modified residue" description="4-aspartylphosphate" evidence="12">
    <location>
        <position position="826"/>
    </location>
</feature>
<dbReference type="SUPFAM" id="SSF47384">
    <property type="entry name" value="Homodimeric domain of signal transducing histidine kinase"/>
    <property type="match status" value="1"/>
</dbReference>
<dbReference type="InterPro" id="IPR001789">
    <property type="entry name" value="Sig_transdc_resp-reg_receiver"/>
</dbReference>
<keyword evidence="4 12" id="KW-0597">Phosphoprotein</keyword>
<protein>
    <recommendedName>
        <fullName evidence="3">histidine kinase</fullName>
        <ecNumber evidence="3">2.7.13.3</ecNumber>
    </recommendedName>
</protein>
<feature type="transmembrane region" description="Helical" evidence="14">
    <location>
        <begin position="78"/>
        <end position="98"/>
    </location>
</feature>
<sequence length="909" mass="101092">MPTGGKEMKLSILNKPCQPDFAQRADELFNELRQQLCQRTDRLFAVLMIIQWLAAIGAACLVTPYTWIGNLNQTHLHVWAAVILGGLITCFPVFLAWFHPGRVLTRHVIAISQMLTSSLLIHLSGGRIETHFHIFGSLAFLAFYRDWRVLISATMVVVIDHTAFGLLYPQAVFGALTASPWRIVEHGAWVVFEDIFLIIAIQQNMQEMQAMARQRAALEETKTLIRCEVQKRTSELHLANQKISETNRQLEIKAQDLQAANERAEQLSAFGKILDQSLNEIYILDFDSHRFIHANRGARENIGYSLEELKQLTPIDITSELTHAELSELLEPLKQGTQSNVDLNCTHRRKDGTEYPIEVHLEMSEMGNRRVLVAVVLDVTEQQRTACEIERLSRFANENCNPVMRSSETGKLLYANISSTPLLNSWGVQTGGYIPQDIQDVCQQALQMEKSIQIEVEAESRFYSLNVTPIVKENYVNLYGTDITSRKQAELELIGAKEHAEAANRAKSAFLANMSHEIRTPMNAILGFNDILLENVSAPENVEAAKTVKVNGEYLIRLINDILDLSKIEAEKMEVEQIACSPHELLNNVSSLMNVRAVAKALPLEFQIEGPIPETIQTDPTRLRQILINTIGNAIKFTETGSVKVVTRLLNESGQAPQLQFEVIDTGIGIPTECLETLFNPFTQADGSMTRKFEGTGLGLTISKRLAELLGGSISVSSTHGEGSTFTIRVGTGPLNNVPLVEQVATSLKPIAKEKEAVSPETLPGTPLKGYRILLTEDGLYNQRLITFLLKKAGADVSLAENGQISIDQATAAESQGQPFDLILMDMQMPVLDGYNATRQLRDAGFQVPIIALTAHAMNGDRQKCLDAGCDEYLTKPIDRKKLIEVILMSLNETQGEQNVLTSDIAYQI</sequence>
<dbReference type="InterPro" id="IPR035965">
    <property type="entry name" value="PAS-like_dom_sf"/>
</dbReference>
<dbReference type="InterPro" id="IPR003661">
    <property type="entry name" value="HisK_dim/P_dom"/>
</dbReference>
<comment type="subcellular location">
    <subcellularLocation>
        <location evidence="2">Membrane</location>
    </subcellularLocation>
</comment>
<evidence type="ECO:0000259" key="17">
    <source>
        <dbReference type="PROSITE" id="PS50112"/>
    </source>
</evidence>
<proteinExistence type="predicted"/>
<dbReference type="GO" id="GO:0000155">
    <property type="term" value="F:phosphorelay sensor kinase activity"/>
    <property type="evidence" value="ECO:0007669"/>
    <property type="project" value="InterPro"/>
</dbReference>
<keyword evidence="10 14" id="KW-0472">Membrane</keyword>
<evidence type="ECO:0000313" key="19">
    <source>
        <dbReference type="Proteomes" id="UP000427281"/>
    </source>
</evidence>
<evidence type="ECO:0000256" key="2">
    <source>
        <dbReference type="ARBA" id="ARBA00004370"/>
    </source>
</evidence>
<dbReference type="Gene3D" id="1.10.287.130">
    <property type="match status" value="1"/>
</dbReference>
<dbReference type="CDD" id="cd16922">
    <property type="entry name" value="HATPase_EvgS-ArcB-TorS-like"/>
    <property type="match status" value="1"/>
</dbReference>
<feature type="transmembrane region" description="Helical" evidence="14">
    <location>
        <begin position="149"/>
        <end position="168"/>
    </location>
</feature>
<dbReference type="InterPro" id="IPR036890">
    <property type="entry name" value="HATPase_C_sf"/>
</dbReference>
<evidence type="ECO:0000256" key="7">
    <source>
        <dbReference type="ARBA" id="ARBA00022777"/>
    </source>
</evidence>
<dbReference type="PANTHER" id="PTHR45339:SF5">
    <property type="entry name" value="HISTIDINE KINASE"/>
    <property type="match status" value="1"/>
</dbReference>
<reference evidence="18 19" key="1">
    <citation type="submission" date="2019-09" db="EMBL/GenBank/DDBJ databases">
        <title>Gimesia benthica sp. nov., a novel bacterium isolated from deep-sea water of the Northwest Indian Ocean.</title>
        <authorList>
            <person name="Dai X."/>
        </authorList>
    </citation>
    <scope>NUCLEOTIDE SEQUENCE [LARGE SCALE GENOMIC DNA]</scope>
    <source>
        <strain evidence="18 19">E7</strain>
    </source>
</reference>
<evidence type="ECO:0000256" key="11">
    <source>
        <dbReference type="ARBA" id="ARBA00023306"/>
    </source>
</evidence>
<dbReference type="EMBL" id="CP043930">
    <property type="protein sequence ID" value="QGQ23417.1"/>
    <property type="molecule type" value="Genomic_DNA"/>
</dbReference>
<keyword evidence="7" id="KW-0418">Kinase</keyword>
<dbReference type="InterPro" id="IPR004358">
    <property type="entry name" value="Sig_transdc_His_kin-like_C"/>
</dbReference>
<keyword evidence="8" id="KW-0067">ATP-binding</keyword>
<dbReference type="CDD" id="cd00082">
    <property type="entry name" value="HisKA"/>
    <property type="match status" value="1"/>
</dbReference>
<dbReference type="Gene3D" id="3.30.565.10">
    <property type="entry name" value="Histidine kinase-like ATPase, C-terminal domain"/>
    <property type="match status" value="1"/>
</dbReference>
<feature type="domain" description="Histidine kinase" evidence="15">
    <location>
        <begin position="513"/>
        <end position="734"/>
    </location>
</feature>
<feature type="coiled-coil region" evidence="13">
    <location>
        <begin position="201"/>
        <end position="267"/>
    </location>
</feature>
<feature type="domain" description="PAS" evidence="17">
    <location>
        <begin position="266"/>
        <end position="309"/>
    </location>
</feature>
<dbReference type="SMART" id="SM00387">
    <property type="entry name" value="HATPase_c"/>
    <property type="match status" value="1"/>
</dbReference>
<dbReference type="PANTHER" id="PTHR45339">
    <property type="entry name" value="HYBRID SIGNAL TRANSDUCTION HISTIDINE KINASE J"/>
    <property type="match status" value="1"/>
</dbReference>
<dbReference type="AlphaFoldDB" id="A0A6I6AAU4"/>
<keyword evidence="11" id="KW-0131">Cell cycle</keyword>
<dbReference type="NCBIfam" id="TIGR00229">
    <property type="entry name" value="sensory_box"/>
    <property type="match status" value="1"/>
</dbReference>
<dbReference type="CDD" id="cd17546">
    <property type="entry name" value="REC_hyHK_CKI1_RcsC-like"/>
    <property type="match status" value="1"/>
</dbReference>
<dbReference type="InterPro" id="IPR036097">
    <property type="entry name" value="HisK_dim/P_sf"/>
</dbReference>
<dbReference type="InterPro" id="IPR000014">
    <property type="entry name" value="PAS"/>
</dbReference>
<keyword evidence="14" id="KW-1133">Transmembrane helix</keyword>
<evidence type="ECO:0000256" key="3">
    <source>
        <dbReference type="ARBA" id="ARBA00012438"/>
    </source>
</evidence>
<dbReference type="PROSITE" id="PS50109">
    <property type="entry name" value="HIS_KIN"/>
    <property type="match status" value="1"/>
</dbReference>
<comment type="catalytic activity">
    <reaction evidence="1">
        <text>ATP + protein L-histidine = ADP + protein N-phospho-L-histidine.</text>
        <dbReference type="EC" id="2.7.13.3"/>
    </reaction>
</comment>
<dbReference type="KEGG" id="gim:F1728_12350"/>
<evidence type="ECO:0000259" key="15">
    <source>
        <dbReference type="PROSITE" id="PS50109"/>
    </source>
</evidence>
<dbReference type="InterPro" id="IPR011006">
    <property type="entry name" value="CheY-like_superfamily"/>
</dbReference>
<evidence type="ECO:0000256" key="9">
    <source>
        <dbReference type="ARBA" id="ARBA00023012"/>
    </source>
</evidence>
<dbReference type="SUPFAM" id="SSF52172">
    <property type="entry name" value="CheY-like"/>
    <property type="match status" value="1"/>
</dbReference>
<dbReference type="Pfam" id="PF13426">
    <property type="entry name" value="PAS_9"/>
    <property type="match status" value="1"/>
</dbReference>
<keyword evidence="19" id="KW-1185">Reference proteome</keyword>
<dbReference type="EC" id="2.7.13.3" evidence="3"/>
<dbReference type="PROSITE" id="PS50110">
    <property type="entry name" value="RESPONSE_REGULATORY"/>
    <property type="match status" value="1"/>
</dbReference>
<accession>A0A6I6AAU4</accession>
<dbReference type="Proteomes" id="UP000427281">
    <property type="component" value="Chromosome"/>
</dbReference>
<organism evidence="18 19">
    <name type="scientific">Gimesia benthica</name>
    <dbReference type="NCBI Taxonomy" id="2608982"/>
    <lineage>
        <taxon>Bacteria</taxon>
        <taxon>Pseudomonadati</taxon>
        <taxon>Planctomycetota</taxon>
        <taxon>Planctomycetia</taxon>
        <taxon>Planctomycetales</taxon>
        <taxon>Planctomycetaceae</taxon>
        <taxon>Gimesia</taxon>
    </lineage>
</organism>
<evidence type="ECO:0000256" key="14">
    <source>
        <dbReference type="SAM" id="Phobius"/>
    </source>
</evidence>
<evidence type="ECO:0000256" key="12">
    <source>
        <dbReference type="PROSITE-ProRule" id="PRU00169"/>
    </source>
</evidence>
<evidence type="ECO:0000256" key="8">
    <source>
        <dbReference type="ARBA" id="ARBA00022840"/>
    </source>
</evidence>
<dbReference type="Pfam" id="PF00072">
    <property type="entry name" value="Response_reg"/>
    <property type="match status" value="1"/>
</dbReference>
<keyword evidence="14" id="KW-0812">Transmembrane</keyword>
<dbReference type="PROSITE" id="PS50112">
    <property type="entry name" value="PAS"/>
    <property type="match status" value="1"/>
</dbReference>
<dbReference type="Gene3D" id="3.40.50.2300">
    <property type="match status" value="1"/>
</dbReference>
<evidence type="ECO:0000256" key="5">
    <source>
        <dbReference type="ARBA" id="ARBA00022679"/>
    </source>
</evidence>
<feature type="domain" description="Response regulatory" evidence="16">
    <location>
        <begin position="772"/>
        <end position="891"/>
    </location>
</feature>
<dbReference type="SMART" id="SM00388">
    <property type="entry name" value="HisKA"/>
    <property type="match status" value="1"/>
</dbReference>
<dbReference type="SMART" id="SM00448">
    <property type="entry name" value="REC"/>
    <property type="match status" value="1"/>
</dbReference>
<dbReference type="CDD" id="cd00130">
    <property type="entry name" value="PAS"/>
    <property type="match status" value="1"/>
</dbReference>
<dbReference type="FunFam" id="3.30.565.10:FF:000010">
    <property type="entry name" value="Sensor histidine kinase RcsC"/>
    <property type="match status" value="1"/>
</dbReference>
<evidence type="ECO:0000256" key="6">
    <source>
        <dbReference type="ARBA" id="ARBA00022741"/>
    </source>
</evidence>
<evidence type="ECO:0000256" key="1">
    <source>
        <dbReference type="ARBA" id="ARBA00000085"/>
    </source>
</evidence>
<evidence type="ECO:0000313" key="18">
    <source>
        <dbReference type="EMBL" id="QGQ23417.1"/>
    </source>
</evidence>
<dbReference type="InterPro" id="IPR005467">
    <property type="entry name" value="His_kinase_dom"/>
</dbReference>
<evidence type="ECO:0000256" key="4">
    <source>
        <dbReference type="ARBA" id="ARBA00022553"/>
    </source>
</evidence>
<feature type="transmembrane region" description="Helical" evidence="14">
    <location>
        <begin position="43"/>
        <end position="66"/>
    </location>
</feature>
<dbReference type="GO" id="GO:0016020">
    <property type="term" value="C:membrane"/>
    <property type="evidence" value="ECO:0007669"/>
    <property type="project" value="UniProtKB-SubCell"/>
</dbReference>
<dbReference type="SUPFAM" id="SSF55874">
    <property type="entry name" value="ATPase domain of HSP90 chaperone/DNA topoisomerase II/histidine kinase"/>
    <property type="match status" value="1"/>
</dbReference>
<gene>
    <name evidence="18" type="ORF">F1728_12350</name>
</gene>
<dbReference type="Pfam" id="PF02518">
    <property type="entry name" value="HATPase_c"/>
    <property type="match status" value="1"/>
</dbReference>
<evidence type="ECO:0000256" key="10">
    <source>
        <dbReference type="ARBA" id="ARBA00023136"/>
    </source>
</evidence>
<keyword evidence="6" id="KW-0547">Nucleotide-binding</keyword>
<keyword evidence="5" id="KW-0808">Transferase</keyword>
<keyword evidence="13" id="KW-0175">Coiled coil</keyword>
<evidence type="ECO:0000259" key="16">
    <source>
        <dbReference type="PROSITE" id="PS50110"/>
    </source>
</evidence>
<dbReference type="Pfam" id="PF00512">
    <property type="entry name" value="HisKA"/>
    <property type="match status" value="1"/>
</dbReference>
<evidence type="ECO:0000256" key="13">
    <source>
        <dbReference type="SAM" id="Coils"/>
    </source>
</evidence>